<dbReference type="NCBIfam" id="TIGR03294">
    <property type="entry name" value="FrhG"/>
    <property type="match status" value="1"/>
</dbReference>
<dbReference type="Pfam" id="PF00037">
    <property type="entry name" value="Fer4"/>
    <property type="match status" value="1"/>
</dbReference>
<dbReference type="GeneID" id="36102540"/>
<dbReference type="GO" id="GO:0051536">
    <property type="term" value="F:iron-sulfur cluster binding"/>
    <property type="evidence" value="ECO:0007669"/>
    <property type="project" value="InterPro"/>
</dbReference>
<reference evidence="6 9" key="3">
    <citation type="submission" date="2020-07" db="EMBL/GenBank/DDBJ databases">
        <title>Genomic Encyclopedia of Type Strains, Phase IV (KMG-V): Genome sequencing to study the core and pangenomes of soil and plant-associated prokaryotes.</title>
        <authorList>
            <person name="Whitman W."/>
        </authorList>
    </citation>
    <scope>NUCLEOTIDE SEQUENCE [LARGE SCALE GENOMIC DNA]</scope>
    <source>
        <strain evidence="6 9">C13</strain>
        <strain evidence="7 10">D1</strain>
    </source>
</reference>
<dbReference type="Gene3D" id="3.30.70.20">
    <property type="match status" value="1"/>
</dbReference>
<dbReference type="EMBL" id="JACHED010000001">
    <property type="protein sequence ID" value="MBB6496653.1"/>
    <property type="molecule type" value="Genomic_DNA"/>
</dbReference>
<dbReference type="EMBL" id="CP026606">
    <property type="protein sequence ID" value="AVB76833.1"/>
    <property type="molecule type" value="Genomic_DNA"/>
</dbReference>
<dbReference type="Gene3D" id="3.40.50.700">
    <property type="entry name" value="NADH:ubiquinone oxidoreductase-like, 20kDa subunit"/>
    <property type="match status" value="1"/>
</dbReference>
<dbReference type="PROSITE" id="PS00198">
    <property type="entry name" value="4FE4S_FER_1"/>
    <property type="match status" value="2"/>
</dbReference>
<reference evidence="5" key="2">
    <citation type="submission" date="2018-02" db="EMBL/GenBank/DDBJ databases">
        <title>Complete genome sequence of the Methanococcus maripaludis type strain JJ (DSM 2067), a model for selenoprotein synthesis in Archaea.</title>
        <authorList>
            <person name="Poehlein A."/>
            <person name="Heym D."/>
            <person name="Quitzke V."/>
            <person name="Fersch J."/>
            <person name="Daniel R."/>
            <person name="Rother M."/>
        </authorList>
    </citation>
    <scope>NUCLEOTIDE SEQUENCE [LARGE SCALE GENOMIC DNA]</scope>
    <source>
        <strain evidence="5">DSM 2067</strain>
    </source>
</reference>
<dbReference type="PROSITE" id="PS51379">
    <property type="entry name" value="4FE4S_FER_2"/>
    <property type="match status" value="2"/>
</dbReference>
<accession>A0A2L1CBZ0</accession>
<evidence type="ECO:0000313" key="9">
    <source>
        <dbReference type="Proteomes" id="UP000567099"/>
    </source>
</evidence>
<dbReference type="Proteomes" id="UP000567099">
    <property type="component" value="Unassembled WGS sequence"/>
</dbReference>
<dbReference type="InterPro" id="IPR051349">
    <property type="entry name" value="Hydrogenase_assoc-protein"/>
</dbReference>
<dbReference type="RefSeq" id="WP_104838248.1">
    <property type="nucleotide sequence ID" value="NZ_CP026606.1"/>
</dbReference>
<evidence type="ECO:0000313" key="10">
    <source>
        <dbReference type="Proteomes" id="UP000590564"/>
    </source>
</evidence>
<feature type="domain" description="4Fe-4S ferredoxin-type" evidence="4">
    <location>
        <begin position="197"/>
        <end position="226"/>
    </location>
</feature>
<dbReference type="KEGG" id="mmad:MMJJ_14550"/>
<dbReference type="Proteomes" id="UP000590564">
    <property type="component" value="Unassembled WGS sequence"/>
</dbReference>
<dbReference type="GO" id="GO:0016151">
    <property type="term" value="F:nickel cation binding"/>
    <property type="evidence" value="ECO:0007669"/>
    <property type="project" value="InterPro"/>
</dbReference>
<dbReference type="AlphaFoldDB" id="A0A2L1CBZ0"/>
<dbReference type="InterPro" id="IPR017896">
    <property type="entry name" value="4Fe4S_Fe-S-bd"/>
</dbReference>
<dbReference type="InterPro" id="IPR017900">
    <property type="entry name" value="4Fe4S_Fe_S_CS"/>
</dbReference>
<keyword evidence="2 5" id="KW-0560">Oxidoreductase</keyword>
<protein>
    <recommendedName>
        <fullName evidence="3">Coenzyme F420 hydrogenase subunit gamma</fullName>
        <ecNumber evidence="3">1.12.98.1</ecNumber>
    </recommendedName>
</protein>
<sequence>MVKVAHVQLSSCCGCLVSLADTYEQLLDVLGAIDLVYSQTLADVREIPDDVDIVLLEGSVCLSDHHAMEVALESRKKGKILVALGACAASGNITRFSKGNQMSKPVHDSFAPLTEVVKCDLAIPGCPPSPESIVAVVLAALNGDMEYLEPYAELAKYGSEACGCDLIVKVINKSLCMGCGSCAAACPTRAVSMDAGRPLVDKEICIKCGACSVQCPRIRFPELIEKIE</sequence>
<evidence type="ECO:0000256" key="3">
    <source>
        <dbReference type="NCBIfam" id="TIGR03294"/>
    </source>
</evidence>
<name>A0A2L1CBZ0_METMI</name>
<evidence type="ECO:0000256" key="2">
    <source>
        <dbReference type="ARBA" id="ARBA00023002"/>
    </source>
</evidence>
<dbReference type="InterPro" id="IPR006137">
    <property type="entry name" value="NADH_UbQ_OxRdtase-like_20kDa"/>
</dbReference>
<evidence type="ECO:0000313" key="5">
    <source>
        <dbReference type="EMBL" id="AVB76833.1"/>
    </source>
</evidence>
<comment type="similarity">
    <text evidence="1">Belongs to the FrhG family.</text>
</comment>
<dbReference type="EMBL" id="JACDUO010000001">
    <property type="protein sequence ID" value="MBA2863343.1"/>
    <property type="molecule type" value="Genomic_DNA"/>
</dbReference>
<dbReference type="PANTHER" id="PTHR42845">
    <property type="entry name" value="COENZYME F420-REDUCING HYDROGENASE, GAMMA SUBUNIT"/>
    <property type="match status" value="1"/>
</dbReference>
<dbReference type="PANTHER" id="PTHR42845:SF2">
    <property type="entry name" value="F420-NON-REDUCING HYDROGENASE VHU SUBUNIT G"/>
    <property type="match status" value="1"/>
</dbReference>
<dbReference type="InterPro" id="IPR017681">
    <property type="entry name" value="Coenz_F420_hydrogenase_gsu"/>
</dbReference>
<dbReference type="GO" id="GO:0050454">
    <property type="term" value="F:coenzyme F420 hydrogenase activity"/>
    <property type="evidence" value="ECO:0007669"/>
    <property type="project" value="UniProtKB-EC"/>
</dbReference>
<reference evidence="8" key="1">
    <citation type="journal article" date="2018" name="Genome Announc.">
        <title>Complete Genome Sequence of the Methanococcus maripaludis Type Strain JJ (DSM 2067), a Model for Selenoprotein Synthesis in Archaea.</title>
        <authorList>
            <person name="Poehlein A."/>
            <person name="Heym D."/>
            <person name="Quitzke V."/>
            <person name="Fersch J."/>
            <person name="Daniel R."/>
            <person name="Rother M."/>
        </authorList>
    </citation>
    <scope>NUCLEOTIDE SEQUENCE [LARGE SCALE GENOMIC DNA]</scope>
    <source>
        <strain evidence="8">DSM 2067</strain>
    </source>
</reference>
<dbReference type="GO" id="GO:0050660">
    <property type="term" value="F:flavin adenine dinucleotide binding"/>
    <property type="evidence" value="ECO:0007669"/>
    <property type="project" value="InterPro"/>
</dbReference>
<dbReference type="Pfam" id="PF01058">
    <property type="entry name" value="Oxidored_q6"/>
    <property type="match status" value="1"/>
</dbReference>
<feature type="domain" description="4Fe-4S ferredoxin-type" evidence="4">
    <location>
        <begin position="167"/>
        <end position="196"/>
    </location>
</feature>
<evidence type="ECO:0000259" key="4">
    <source>
        <dbReference type="PROSITE" id="PS51379"/>
    </source>
</evidence>
<dbReference type="EC" id="1.12.98.1" evidence="3"/>
<dbReference type="Proteomes" id="UP000239462">
    <property type="component" value="Chromosome"/>
</dbReference>
<organism evidence="5 8">
    <name type="scientific">Methanococcus maripaludis</name>
    <name type="common">Methanococcus deltae</name>
    <dbReference type="NCBI Taxonomy" id="39152"/>
    <lineage>
        <taxon>Archaea</taxon>
        <taxon>Methanobacteriati</taxon>
        <taxon>Methanobacteriota</taxon>
        <taxon>Methanomada group</taxon>
        <taxon>Methanococci</taxon>
        <taxon>Methanococcales</taxon>
        <taxon>Methanococcaceae</taxon>
        <taxon>Methanococcus</taxon>
    </lineage>
</organism>
<dbReference type="SUPFAM" id="SSF56770">
    <property type="entry name" value="HydA/Nqo6-like"/>
    <property type="match status" value="1"/>
</dbReference>
<proteinExistence type="inferred from homology"/>
<evidence type="ECO:0000256" key="1">
    <source>
        <dbReference type="ARBA" id="ARBA00010870"/>
    </source>
</evidence>
<dbReference type="InterPro" id="IPR037024">
    <property type="entry name" value="NiFe_Hase_small_N_sf"/>
</dbReference>
<evidence type="ECO:0000313" key="6">
    <source>
        <dbReference type="EMBL" id="MBA2863343.1"/>
    </source>
</evidence>
<evidence type="ECO:0000313" key="7">
    <source>
        <dbReference type="EMBL" id="MBB6496653.1"/>
    </source>
</evidence>
<gene>
    <name evidence="5" type="primary">fruG</name>
    <name evidence="6" type="ORF">HNP94_000343</name>
    <name evidence="7" type="ORF">HNP96_000674</name>
    <name evidence="5" type="ORF">MMJJ_14550</name>
</gene>
<evidence type="ECO:0000313" key="8">
    <source>
        <dbReference type="Proteomes" id="UP000239462"/>
    </source>
</evidence>